<feature type="coiled-coil region" evidence="6">
    <location>
        <begin position="337"/>
        <end position="366"/>
    </location>
</feature>
<protein>
    <submittedName>
        <fullName evidence="8">TolC family protein</fullName>
    </submittedName>
</protein>
<evidence type="ECO:0000313" key="8">
    <source>
        <dbReference type="EMBL" id="GAA0875762.1"/>
    </source>
</evidence>
<keyword evidence="7" id="KW-0732">Signal</keyword>
<name>A0ABP3Y7Z5_9FLAO</name>
<evidence type="ECO:0000256" key="3">
    <source>
        <dbReference type="ARBA" id="ARBA00022692"/>
    </source>
</evidence>
<keyword evidence="5" id="KW-0998">Cell outer membrane</keyword>
<keyword evidence="9" id="KW-1185">Reference proteome</keyword>
<sequence>MKKNRILKILTVSLVSGLSFSISAQEQEYNFSLQEALTYGLENSLSIRQASMDQDIAEGQIGEIRSSGLPQINGEGQFQNFPNLPTQLLPGEIIGQPGTQIPVQFGTDFTMSGTLKLSQLVYNQQFFTGLKAAKSSRELYQQLRLKTEEDVILAIAQSYYQILETEAQKSVLESNVDRLNQIELLLTAQYENELVTKTDLSRIKVNKVNLETNLKSIQTGIEQQYNYLKLLIGMPMDQQLRIKDPGNLDLVELNNRNSERETPVELMILSTQQELNTLNKKQINAGYAPTLSVFGQQMWQAQRNEFDFFKSGRPWFQQTVIGVQLQVPIFDGLQKHYKVQQVKIEHEKLKLQQTEAERQLDMQLQNAREQYKNSLISVRAQIENKNLAEEVLHQTQLLYKEHVVGLTDLLDSQQSFRDAELNYYRELIRYKKSELEMLKAQGQLKSIINQN</sequence>
<evidence type="ECO:0000256" key="2">
    <source>
        <dbReference type="ARBA" id="ARBA00022452"/>
    </source>
</evidence>
<dbReference type="Proteomes" id="UP001501126">
    <property type="component" value="Unassembled WGS sequence"/>
</dbReference>
<comment type="subcellular location">
    <subcellularLocation>
        <location evidence="1">Cell outer membrane</location>
    </subcellularLocation>
</comment>
<dbReference type="Gene3D" id="1.20.1600.10">
    <property type="entry name" value="Outer membrane efflux proteins (OEP)"/>
    <property type="match status" value="1"/>
</dbReference>
<evidence type="ECO:0000256" key="7">
    <source>
        <dbReference type="SAM" id="SignalP"/>
    </source>
</evidence>
<gene>
    <name evidence="8" type="ORF">GCM10009118_21710</name>
</gene>
<reference evidence="9" key="1">
    <citation type="journal article" date="2019" name="Int. J. Syst. Evol. Microbiol.">
        <title>The Global Catalogue of Microorganisms (GCM) 10K type strain sequencing project: providing services to taxonomists for standard genome sequencing and annotation.</title>
        <authorList>
            <consortium name="The Broad Institute Genomics Platform"/>
            <consortium name="The Broad Institute Genome Sequencing Center for Infectious Disease"/>
            <person name="Wu L."/>
            <person name="Ma J."/>
        </authorList>
    </citation>
    <scope>NUCLEOTIDE SEQUENCE [LARGE SCALE GENOMIC DNA]</scope>
    <source>
        <strain evidence="9">JCM 16083</strain>
    </source>
</reference>
<dbReference type="EMBL" id="BAAAFH010000011">
    <property type="protein sequence ID" value="GAA0875762.1"/>
    <property type="molecule type" value="Genomic_DNA"/>
</dbReference>
<dbReference type="RefSeq" id="WP_343787586.1">
    <property type="nucleotide sequence ID" value="NZ_BAAAFH010000011.1"/>
</dbReference>
<evidence type="ECO:0000256" key="4">
    <source>
        <dbReference type="ARBA" id="ARBA00023136"/>
    </source>
</evidence>
<keyword evidence="2" id="KW-1134">Transmembrane beta strand</keyword>
<evidence type="ECO:0000313" key="9">
    <source>
        <dbReference type="Proteomes" id="UP001501126"/>
    </source>
</evidence>
<feature type="chain" id="PRO_5045548585" evidence="7">
    <location>
        <begin position="25"/>
        <end position="451"/>
    </location>
</feature>
<dbReference type="InterPro" id="IPR051906">
    <property type="entry name" value="TolC-like"/>
</dbReference>
<dbReference type="SUPFAM" id="SSF56954">
    <property type="entry name" value="Outer membrane efflux proteins (OEP)"/>
    <property type="match status" value="1"/>
</dbReference>
<keyword evidence="3" id="KW-0812">Transmembrane</keyword>
<proteinExistence type="predicted"/>
<keyword evidence="4" id="KW-0472">Membrane</keyword>
<dbReference type="PANTHER" id="PTHR30026">
    <property type="entry name" value="OUTER MEMBRANE PROTEIN TOLC"/>
    <property type="match status" value="1"/>
</dbReference>
<keyword evidence="6" id="KW-0175">Coiled coil</keyword>
<evidence type="ECO:0000256" key="6">
    <source>
        <dbReference type="SAM" id="Coils"/>
    </source>
</evidence>
<accession>A0ABP3Y7Z5</accession>
<feature type="signal peptide" evidence="7">
    <location>
        <begin position="1"/>
        <end position="24"/>
    </location>
</feature>
<organism evidence="8 9">
    <name type="scientific">Wandonia haliotis</name>
    <dbReference type="NCBI Taxonomy" id="574963"/>
    <lineage>
        <taxon>Bacteria</taxon>
        <taxon>Pseudomonadati</taxon>
        <taxon>Bacteroidota</taxon>
        <taxon>Flavobacteriia</taxon>
        <taxon>Flavobacteriales</taxon>
        <taxon>Crocinitomicaceae</taxon>
        <taxon>Wandonia</taxon>
    </lineage>
</organism>
<comment type="caution">
    <text evidence="8">The sequence shown here is derived from an EMBL/GenBank/DDBJ whole genome shotgun (WGS) entry which is preliminary data.</text>
</comment>
<dbReference type="PANTHER" id="PTHR30026:SF20">
    <property type="entry name" value="OUTER MEMBRANE PROTEIN TOLC"/>
    <property type="match status" value="1"/>
</dbReference>
<evidence type="ECO:0000256" key="1">
    <source>
        <dbReference type="ARBA" id="ARBA00004442"/>
    </source>
</evidence>
<evidence type="ECO:0000256" key="5">
    <source>
        <dbReference type="ARBA" id="ARBA00023237"/>
    </source>
</evidence>